<evidence type="ECO:0000313" key="5">
    <source>
        <dbReference type="EMBL" id="RCH78383.1"/>
    </source>
</evidence>
<dbReference type="Gene3D" id="3.50.50.60">
    <property type="entry name" value="FAD/NAD(P)-binding domain"/>
    <property type="match status" value="1"/>
</dbReference>
<dbReference type="OrthoDB" id="66881at2759"/>
<proteinExistence type="inferred from homology"/>
<keyword evidence="3" id="KW-0274">FAD</keyword>
<evidence type="ECO:0000256" key="2">
    <source>
        <dbReference type="ARBA" id="ARBA00022630"/>
    </source>
</evidence>
<dbReference type="PRINTS" id="PR00419">
    <property type="entry name" value="ADXRDTASE"/>
</dbReference>
<dbReference type="InterPro" id="IPR050346">
    <property type="entry name" value="FMO-like"/>
</dbReference>
<dbReference type="GO" id="GO:0050661">
    <property type="term" value="F:NADP binding"/>
    <property type="evidence" value="ECO:0007669"/>
    <property type="project" value="InterPro"/>
</dbReference>
<dbReference type="Pfam" id="PF00743">
    <property type="entry name" value="FMO-like"/>
    <property type="match status" value="1"/>
</dbReference>
<dbReference type="GO" id="GO:0004499">
    <property type="term" value="F:N,N-dimethylaniline monooxygenase activity"/>
    <property type="evidence" value="ECO:0007669"/>
    <property type="project" value="InterPro"/>
</dbReference>
<sequence>MQVENSSNTVAWTTDIIADTVGIHQPIKKVDDGIYNANIDQTEKYTFAKPIRKVAIVGAGPAGLPTAKLLLDEGLEVKIYERNSAPGGTWIYHEEQPICPEFPSVIPTKIVRPSLPSNDKPLPFKETKPINSNQVQEELLRLNPPTPCYRSLRNNVPTPLLKYKDLEWKKETPWFTTHDKILEYLQDYASVFKLDQVTEFNTSVEKLEELPNQEGWDVITKHFKYSQDKSMVEVGWKQEV</sequence>
<dbReference type="AlphaFoldDB" id="A0A367IL74"/>
<evidence type="ECO:0000313" key="6">
    <source>
        <dbReference type="Proteomes" id="UP000253551"/>
    </source>
</evidence>
<dbReference type="Proteomes" id="UP000253551">
    <property type="component" value="Unassembled WGS sequence"/>
</dbReference>
<evidence type="ECO:0000256" key="1">
    <source>
        <dbReference type="ARBA" id="ARBA00009183"/>
    </source>
</evidence>
<evidence type="ECO:0000256" key="4">
    <source>
        <dbReference type="ARBA" id="ARBA00023002"/>
    </source>
</evidence>
<accession>A0A367IL74</accession>
<reference evidence="5 6" key="1">
    <citation type="journal article" date="2018" name="G3 (Bethesda)">
        <title>Phylogenetic and Phylogenomic Definition of Rhizopus Species.</title>
        <authorList>
            <person name="Gryganskyi A.P."/>
            <person name="Golan J."/>
            <person name="Dolatabadi S."/>
            <person name="Mondo S."/>
            <person name="Robb S."/>
            <person name="Idnurm A."/>
            <person name="Muszewska A."/>
            <person name="Steczkiewicz K."/>
            <person name="Masonjones S."/>
            <person name="Liao H.L."/>
            <person name="Gajdeczka M.T."/>
            <person name="Anike F."/>
            <person name="Vuek A."/>
            <person name="Anishchenko I.M."/>
            <person name="Voigt K."/>
            <person name="de Hoog G.S."/>
            <person name="Smith M.E."/>
            <person name="Heitman J."/>
            <person name="Vilgalys R."/>
            <person name="Stajich J.E."/>
        </authorList>
    </citation>
    <scope>NUCLEOTIDE SEQUENCE [LARGE SCALE GENOMIC DNA]</scope>
    <source>
        <strain evidence="5 6">LSU 92-RS-03</strain>
    </source>
</reference>
<dbReference type="SUPFAM" id="SSF51905">
    <property type="entry name" value="FAD/NAD(P)-binding domain"/>
    <property type="match status" value="1"/>
</dbReference>
<dbReference type="PANTHER" id="PTHR23023">
    <property type="entry name" value="DIMETHYLANILINE MONOOXYGENASE"/>
    <property type="match status" value="1"/>
</dbReference>
<organism evidence="5 6">
    <name type="scientific">Rhizopus stolonifer</name>
    <name type="common">Rhizopus nigricans</name>
    <dbReference type="NCBI Taxonomy" id="4846"/>
    <lineage>
        <taxon>Eukaryota</taxon>
        <taxon>Fungi</taxon>
        <taxon>Fungi incertae sedis</taxon>
        <taxon>Mucoromycota</taxon>
        <taxon>Mucoromycotina</taxon>
        <taxon>Mucoromycetes</taxon>
        <taxon>Mucorales</taxon>
        <taxon>Mucorineae</taxon>
        <taxon>Rhizopodaceae</taxon>
        <taxon>Rhizopus</taxon>
    </lineage>
</organism>
<comment type="similarity">
    <text evidence="1">Belongs to the FMO family.</text>
</comment>
<dbReference type="Pfam" id="PF13450">
    <property type="entry name" value="NAD_binding_8"/>
    <property type="match status" value="1"/>
</dbReference>
<keyword evidence="4" id="KW-0560">Oxidoreductase</keyword>
<dbReference type="InterPro" id="IPR020946">
    <property type="entry name" value="Flavin_mOase-like"/>
</dbReference>
<gene>
    <name evidence="5" type="ORF">CU098_000008</name>
</gene>
<dbReference type="InterPro" id="IPR036188">
    <property type="entry name" value="FAD/NAD-bd_sf"/>
</dbReference>
<evidence type="ECO:0000256" key="3">
    <source>
        <dbReference type="ARBA" id="ARBA00022827"/>
    </source>
</evidence>
<name>A0A367IL74_RHIST</name>
<comment type="caution">
    <text evidence="5">The sequence shown here is derived from an EMBL/GenBank/DDBJ whole genome shotgun (WGS) entry which is preliminary data.</text>
</comment>
<dbReference type="STRING" id="4846.A0A367IL74"/>
<evidence type="ECO:0008006" key="7">
    <source>
        <dbReference type="Google" id="ProtNLM"/>
    </source>
</evidence>
<dbReference type="GO" id="GO:0050660">
    <property type="term" value="F:flavin adenine dinucleotide binding"/>
    <property type="evidence" value="ECO:0007669"/>
    <property type="project" value="InterPro"/>
</dbReference>
<feature type="non-terminal residue" evidence="5">
    <location>
        <position position="240"/>
    </location>
</feature>
<dbReference type="EMBL" id="PJQM01007286">
    <property type="protein sequence ID" value="RCH78383.1"/>
    <property type="molecule type" value="Genomic_DNA"/>
</dbReference>
<protein>
    <recommendedName>
        <fullName evidence="7">FAD/NAD(P)-binding domain-containing protein</fullName>
    </recommendedName>
</protein>
<keyword evidence="6" id="KW-1185">Reference proteome</keyword>
<keyword evidence="2" id="KW-0285">Flavoprotein</keyword>